<keyword evidence="4" id="KW-1185">Reference proteome</keyword>
<dbReference type="CDD" id="cd00408">
    <property type="entry name" value="DHDPS-like"/>
    <property type="match status" value="1"/>
</dbReference>
<organism evidence="3 4">
    <name type="scientific">Sulfitobacter indolifex HEL-45</name>
    <dbReference type="NCBI Taxonomy" id="391624"/>
    <lineage>
        <taxon>Bacteria</taxon>
        <taxon>Pseudomonadati</taxon>
        <taxon>Pseudomonadota</taxon>
        <taxon>Alphaproteobacteria</taxon>
        <taxon>Rhodobacterales</taxon>
        <taxon>Roseobacteraceae</taxon>
        <taxon>Sulfitobacter</taxon>
    </lineage>
</organism>
<sequence>MQGIIAAVPTPVDAQGAPQKAPFLDHCRWMLENGCDALNVLGSTGEANSFDAATRKEIMTWAAEAFDTARLMVGTGTPALAETLALTAHADDAGYGVALVLPPYYYKPVDEDGLFCWDEALHHGLGTRRIQIYFYNFPQMTGITLSPNLIERLHRAYPERFTGIKDSSGDLAYCRTLTSMMPDFAVFPSSETSLAEAAASGFAGCISATVNQTAPLCARVWRSRETPDAELLTRIGAIRTAIASEPLIPAVKYLVARRTEAALWAETLPPFTPLTDAQKARLDQIDLPAPALTN</sequence>
<dbReference type="Gene3D" id="3.20.20.70">
    <property type="entry name" value="Aldolase class I"/>
    <property type="match status" value="1"/>
</dbReference>
<evidence type="ECO:0000313" key="3">
    <source>
        <dbReference type="EMBL" id="EDQ06548.1"/>
    </source>
</evidence>
<evidence type="ECO:0000256" key="2">
    <source>
        <dbReference type="PIRNR" id="PIRNR001365"/>
    </source>
</evidence>
<dbReference type="InterPro" id="IPR013785">
    <property type="entry name" value="Aldolase_TIM"/>
</dbReference>
<dbReference type="EMBL" id="ABID01000001">
    <property type="protein sequence ID" value="EDQ06548.1"/>
    <property type="molecule type" value="Genomic_DNA"/>
</dbReference>
<dbReference type="Pfam" id="PF00701">
    <property type="entry name" value="DHDPS"/>
    <property type="match status" value="1"/>
</dbReference>
<comment type="caution">
    <text evidence="3">The sequence shown here is derived from an EMBL/GenBank/DDBJ whole genome shotgun (WGS) entry which is preliminary data.</text>
</comment>
<dbReference type="InterPro" id="IPR002220">
    <property type="entry name" value="DapA-like"/>
</dbReference>
<proteinExistence type="inferred from homology"/>
<dbReference type="PRINTS" id="PR00146">
    <property type="entry name" value="DHPICSNTHASE"/>
</dbReference>
<name>A0ABM9XAI5_9RHOB</name>
<dbReference type="RefSeq" id="WP_007118617.1">
    <property type="nucleotide sequence ID" value="NZ_ABID01000001.1"/>
</dbReference>
<comment type="similarity">
    <text evidence="2">Belongs to the DapA family.</text>
</comment>
<gene>
    <name evidence="3" type="ORF">OIHEL45_07020</name>
</gene>
<dbReference type="PANTHER" id="PTHR12128:SF67">
    <property type="entry name" value="BLR3884 PROTEIN"/>
    <property type="match status" value="1"/>
</dbReference>
<keyword evidence="1 2" id="KW-0456">Lyase</keyword>
<reference evidence="3 4" key="1">
    <citation type="submission" date="2007-11" db="EMBL/GenBank/DDBJ databases">
        <authorList>
            <person name="Wagner-Dobler I."/>
            <person name="Ferriera S."/>
            <person name="Johnson J."/>
            <person name="Kravitz S."/>
            <person name="Beeson K."/>
            <person name="Sutton G."/>
            <person name="Rogers Y.-H."/>
            <person name="Friedman R."/>
            <person name="Frazier M."/>
            <person name="Venter J.C."/>
        </authorList>
    </citation>
    <scope>NUCLEOTIDE SEQUENCE [LARGE SCALE GENOMIC DNA]</scope>
    <source>
        <strain evidence="3 4">HEL-45</strain>
    </source>
</reference>
<dbReference type="SMART" id="SM01130">
    <property type="entry name" value="DHDPS"/>
    <property type="match status" value="1"/>
</dbReference>
<dbReference type="PIRSF" id="PIRSF001365">
    <property type="entry name" value="DHDPS"/>
    <property type="match status" value="1"/>
</dbReference>
<dbReference type="Proteomes" id="UP000003257">
    <property type="component" value="Unassembled WGS sequence"/>
</dbReference>
<accession>A0ABM9XAI5</accession>
<evidence type="ECO:0000313" key="4">
    <source>
        <dbReference type="Proteomes" id="UP000003257"/>
    </source>
</evidence>
<dbReference type="PANTHER" id="PTHR12128">
    <property type="entry name" value="DIHYDRODIPICOLINATE SYNTHASE"/>
    <property type="match status" value="1"/>
</dbReference>
<protein>
    <submittedName>
        <fullName evidence="3">Dihydrodipicolinate synthetase</fullName>
    </submittedName>
</protein>
<evidence type="ECO:0000256" key="1">
    <source>
        <dbReference type="ARBA" id="ARBA00023239"/>
    </source>
</evidence>
<dbReference type="SUPFAM" id="SSF51569">
    <property type="entry name" value="Aldolase"/>
    <property type="match status" value="1"/>
</dbReference>